<accession>A0A4W5R1T1</accession>
<dbReference type="SUPFAM" id="SSF47473">
    <property type="entry name" value="EF-hand"/>
    <property type="match status" value="1"/>
</dbReference>
<evidence type="ECO:0000259" key="1">
    <source>
        <dbReference type="Pfam" id="PF14513"/>
    </source>
</evidence>
<feature type="domain" description="Diacylglycerol kinase type I N-terminal" evidence="1">
    <location>
        <begin position="6"/>
        <end position="51"/>
    </location>
</feature>
<name>A0A4W5R1T1_9TELE</name>
<dbReference type="InterPro" id="IPR038199">
    <property type="entry name" value="DGK_typeI_N_sf"/>
</dbReference>
<dbReference type="Ensembl" id="ENSHHUT00000086504.1">
    <property type="protein sequence ID" value="ENSHHUP00000083871.1"/>
    <property type="gene ID" value="ENSHHUG00000048632.1"/>
</dbReference>
<dbReference type="InterPro" id="IPR011992">
    <property type="entry name" value="EF-hand-dom_pair"/>
</dbReference>
<evidence type="ECO:0000313" key="2">
    <source>
        <dbReference type="Ensembl" id="ENSHHUP00000083871.1"/>
    </source>
</evidence>
<protein>
    <recommendedName>
        <fullName evidence="1">Diacylglycerol kinase type I N-terminal domain-containing protein</fullName>
    </recommendedName>
</protein>
<organism evidence="2 3">
    <name type="scientific">Hucho hucho</name>
    <name type="common">huchen</name>
    <dbReference type="NCBI Taxonomy" id="62062"/>
    <lineage>
        <taxon>Eukaryota</taxon>
        <taxon>Metazoa</taxon>
        <taxon>Chordata</taxon>
        <taxon>Craniata</taxon>
        <taxon>Vertebrata</taxon>
        <taxon>Euteleostomi</taxon>
        <taxon>Actinopterygii</taxon>
        <taxon>Neopterygii</taxon>
        <taxon>Teleostei</taxon>
        <taxon>Protacanthopterygii</taxon>
        <taxon>Salmoniformes</taxon>
        <taxon>Salmonidae</taxon>
        <taxon>Salmoninae</taxon>
        <taxon>Hucho</taxon>
    </lineage>
</organism>
<keyword evidence="3" id="KW-1185">Reference proteome</keyword>
<dbReference type="Gene3D" id="1.10.238.110">
    <property type="entry name" value="Diacylglycerol kinase alpha"/>
    <property type="match status" value="1"/>
</dbReference>
<dbReference type="Pfam" id="PF14513">
    <property type="entry name" value="DAG_kinase_N"/>
    <property type="match status" value="1"/>
</dbReference>
<sequence>MTNQDKWVTLTPAEFSLLQEYAQYSTKKLNDVLQEFHGDGVLAKYNPEEDMSNLLF</sequence>
<dbReference type="GeneTree" id="ENSGT00940000159770"/>
<reference evidence="3" key="1">
    <citation type="submission" date="2018-06" db="EMBL/GenBank/DDBJ databases">
        <title>Genome assembly of Danube salmon.</title>
        <authorList>
            <person name="Macqueen D.J."/>
            <person name="Gundappa M.K."/>
        </authorList>
    </citation>
    <scope>NUCLEOTIDE SEQUENCE [LARGE SCALE GENOMIC DNA]</scope>
</reference>
<proteinExistence type="predicted"/>
<evidence type="ECO:0000313" key="3">
    <source>
        <dbReference type="Proteomes" id="UP000314982"/>
    </source>
</evidence>
<reference evidence="2" key="2">
    <citation type="submission" date="2025-08" db="UniProtKB">
        <authorList>
            <consortium name="Ensembl"/>
        </authorList>
    </citation>
    <scope>IDENTIFICATION</scope>
</reference>
<dbReference type="InterPro" id="IPR029477">
    <property type="entry name" value="DAG_kinase_typeI_N"/>
</dbReference>
<dbReference type="AlphaFoldDB" id="A0A4W5R1T1"/>
<dbReference type="Proteomes" id="UP000314982">
    <property type="component" value="Unassembled WGS sequence"/>
</dbReference>
<reference evidence="2" key="3">
    <citation type="submission" date="2025-09" db="UniProtKB">
        <authorList>
            <consortium name="Ensembl"/>
        </authorList>
    </citation>
    <scope>IDENTIFICATION</scope>
</reference>